<dbReference type="EMBL" id="FRBK01000012">
    <property type="protein sequence ID" value="SHM60072.1"/>
    <property type="molecule type" value="Genomic_DNA"/>
</dbReference>
<organism evidence="1 2">
    <name type="scientific">Streptomyces yunnanensis</name>
    <dbReference type="NCBI Taxonomy" id="156453"/>
    <lineage>
        <taxon>Bacteria</taxon>
        <taxon>Bacillati</taxon>
        <taxon>Actinomycetota</taxon>
        <taxon>Actinomycetes</taxon>
        <taxon>Kitasatosporales</taxon>
        <taxon>Streptomycetaceae</taxon>
        <taxon>Streptomyces</taxon>
    </lineage>
</organism>
<dbReference type="AlphaFoldDB" id="A0A9X8N122"/>
<gene>
    <name evidence="1" type="ORF">SAMN05216268_112126</name>
</gene>
<evidence type="ECO:0000313" key="2">
    <source>
        <dbReference type="Proteomes" id="UP000184388"/>
    </source>
</evidence>
<name>A0A9X8N122_9ACTN</name>
<reference evidence="2" key="1">
    <citation type="submission" date="2016-11" db="EMBL/GenBank/DDBJ databases">
        <authorList>
            <person name="Jaros S."/>
            <person name="Januszkiewicz K."/>
            <person name="Wedrychowicz H."/>
        </authorList>
    </citation>
    <scope>NUCLEOTIDE SEQUENCE [LARGE SCALE GENOMIC DNA]</scope>
    <source>
        <strain evidence="2">CGMCC 4.3555</strain>
    </source>
</reference>
<comment type="caution">
    <text evidence="1">The sequence shown here is derived from an EMBL/GenBank/DDBJ whole genome shotgun (WGS) entry which is preliminary data.</text>
</comment>
<proteinExistence type="predicted"/>
<evidence type="ECO:0000313" key="1">
    <source>
        <dbReference type="EMBL" id="SHM60072.1"/>
    </source>
</evidence>
<sequence>MPSGPVGAVAGAVERGLRMRASGSRGMPVFDGAALDGAGRPAYEVASARGQAGVGVPVRAISAIARTASGSGVAGGRISRSQRP</sequence>
<dbReference type="Proteomes" id="UP000184388">
    <property type="component" value="Unassembled WGS sequence"/>
</dbReference>
<accession>A0A9X8N122</accession>
<protein>
    <submittedName>
        <fullName evidence="1">Uncharacterized protein</fullName>
    </submittedName>
</protein>